<evidence type="ECO:0000259" key="2">
    <source>
        <dbReference type="PROSITE" id="PS50966"/>
    </source>
</evidence>
<keyword evidence="4" id="KW-1185">Reference proteome</keyword>
<feature type="non-terminal residue" evidence="3">
    <location>
        <position position="1"/>
    </location>
</feature>
<evidence type="ECO:0000256" key="1">
    <source>
        <dbReference type="PROSITE-ProRule" id="PRU00325"/>
    </source>
</evidence>
<dbReference type="InterPro" id="IPR007527">
    <property type="entry name" value="Znf_SWIM"/>
</dbReference>
<name>A0A8T0HLA8_CERPU</name>
<sequence>VVGYRNLPYAGQDTNAAIEGYHGFLKDFAVSAITKARLIPDSDVLLNQSPGNCALNPGEEWAGCSCPWAARDNICKHLVKVLLMIRPDIAEGTIARFCGRQVGNVQGGMQHVLDPSMVKDVADTLRQLVVDLTQDVSGDPVLMDHLVAELNLVVGRIRSLKAELRTGTVHPLVDSPVLQTVNDGRGFSLVRDKDFLERGGKRVSRCL</sequence>
<evidence type="ECO:0000313" key="4">
    <source>
        <dbReference type="Proteomes" id="UP000822688"/>
    </source>
</evidence>
<evidence type="ECO:0000313" key="3">
    <source>
        <dbReference type="EMBL" id="KAG0571589.1"/>
    </source>
</evidence>
<dbReference type="Proteomes" id="UP000822688">
    <property type="component" value="Chromosome V"/>
</dbReference>
<dbReference type="AlphaFoldDB" id="A0A8T0HLA8"/>
<keyword evidence="1" id="KW-0862">Zinc</keyword>
<comment type="caution">
    <text evidence="3">The sequence shown here is derived from an EMBL/GenBank/DDBJ whole genome shotgun (WGS) entry which is preliminary data.</text>
</comment>
<keyword evidence="1" id="KW-0863">Zinc-finger</keyword>
<dbReference type="PROSITE" id="PS50966">
    <property type="entry name" value="ZF_SWIM"/>
    <property type="match status" value="1"/>
</dbReference>
<feature type="non-terminal residue" evidence="3">
    <location>
        <position position="207"/>
    </location>
</feature>
<reference evidence="3" key="1">
    <citation type="submission" date="2020-06" db="EMBL/GenBank/DDBJ databases">
        <title>WGS assembly of Ceratodon purpureus strain R40.</title>
        <authorList>
            <person name="Carey S.B."/>
            <person name="Jenkins J."/>
            <person name="Shu S."/>
            <person name="Lovell J.T."/>
            <person name="Sreedasyam A."/>
            <person name="Maumus F."/>
            <person name="Tiley G.P."/>
            <person name="Fernandez-Pozo N."/>
            <person name="Barry K."/>
            <person name="Chen C."/>
            <person name="Wang M."/>
            <person name="Lipzen A."/>
            <person name="Daum C."/>
            <person name="Saski C.A."/>
            <person name="Payton A.C."/>
            <person name="Mcbreen J.C."/>
            <person name="Conrad R.E."/>
            <person name="Kollar L.M."/>
            <person name="Olsson S."/>
            <person name="Huttunen S."/>
            <person name="Landis J.B."/>
            <person name="Wickett N.J."/>
            <person name="Johnson M.G."/>
            <person name="Rensing S.A."/>
            <person name="Grimwood J."/>
            <person name="Schmutz J."/>
            <person name="Mcdaniel S.F."/>
        </authorList>
    </citation>
    <scope>NUCLEOTIDE SEQUENCE</scope>
    <source>
        <strain evidence="3">R40</strain>
    </source>
</reference>
<dbReference type="EMBL" id="CM026426">
    <property type="protein sequence ID" value="KAG0571589.1"/>
    <property type="molecule type" value="Genomic_DNA"/>
</dbReference>
<accession>A0A8T0HLA8</accession>
<protein>
    <recommendedName>
        <fullName evidence="2">SWIM-type domain-containing protein</fullName>
    </recommendedName>
</protein>
<feature type="domain" description="SWIM-type" evidence="2">
    <location>
        <begin position="42"/>
        <end position="86"/>
    </location>
</feature>
<organism evidence="3 4">
    <name type="scientific">Ceratodon purpureus</name>
    <name type="common">Fire moss</name>
    <name type="synonym">Dicranum purpureum</name>
    <dbReference type="NCBI Taxonomy" id="3225"/>
    <lineage>
        <taxon>Eukaryota</taxon>
        <taxon>Viridiplantae</taxon>
        <taxon>Streptophyta</taxon>
        <taxon>Embryophyta</taxon>
        <taxon>Bryophyta</taxon>
        <taxon>Bryophytina</taxon>
        <taxon>Bryopsida</taxon>
        <taxon>Dicranidae</taxon>
        <taxon>Pseudoditrichales</taxon>
        <taxon>Ditrichaceae</taxon>
        <taxon>Ceratodon</taxon>
    </lineage>
</organism>
<dbReference type="GO" id="GO:0008270">
    <property type="term" value="F:zinc ion binding"/>
    <property type="evidence" value="ECO:0007669"/>
    <property type="project" value="UniProtKB-KW"/>
</dbReference>
<gene>
    <name evidence="3" type="ORF">KC19_VG024900</name>
</gene>
<proteinExistence type="predicted"/>
<keyword evidence="1" id="KW-0479">Metal-binding</keyword>